<comment type="function">
    <text evidence="1 9">May be involved in recombinational repair of damaged DNA.</text>
</comment>
<sequence length="586" mass="62871">MLEDLSIKDFALIDNAVIELGDGFTVLSGETGAGKSLLIGALTFLLGGKSGADLVRPGASEATVSGTFTVDCGNVRNGFDADSPECEPSSACEWLLAHGITPEDGRVLVRRFVRANGKSGCFVGDTAVTRAELSAFSSFLVDIHGQHEHQNLMKVSEHRKYLDAYAGISGRVAEFTAVYQQLAEKKRRLEQLVADSRDREQRIELLSFAVNEISSANISRGEDEELLEEETRLSSFEKLYSDVSAVEAILGGSDDSDGVVSSLKKARAFASHSASFDKALGALSQRIDSVFYELGDIADEVSSYLRGLVFDPSRLEQVQERQQLLSSLKRKYASSPSAPLDEVLSYLEEARAKLDDLDGNSASQDSLRGEISELEGRVYSEAKALSSLRKEAAARMSAAVVSVLSKLGMASARFKVDVRDKAETETMQRVGAYGMDDVEFMICANPGQPMQPLSKIASGGELSRVMLSLKTILAGSDSVGTMVFDEIDTGIGGEVALSIGEHLRKLAAGRQVLCITHLASIAVYADNQIKISKGVADGMTKTSAVPIDGETRVSEIARMLSGDSDSSASLEHARAMLSRFRDGTVA</sequence>
<evidence type="ECO:0000256" key="5">
    <source>
        <dbReference type="ARBA" id="ARBA00022763"/>
    </source>
</evidence>
<evidence type="ECO:0000256" key="10">
    <source>
        <dbReference type="SAM" id="Coils"/>
    </source>
</evidence>
<evidence type="ECO:0000256" key="4">
    <source>
        <dbReference type="ARBA" id="ARBA00022741"/>
    </source>
</evidence>
<evidence type="ECO:0000256" key="8">
    <source>
        <dbReference type="ARBA" id="ARBA00033408"/>
    </source>
</evidence>
<dbReference type="eggNOG" id="COG0497">
    <property type="taxonomic scope" value="Bacteria"/>
</dbReference>
<keyword evidence="5 9" id="KW-0227">DNA damage</keyword>
<comment type="similarity">
    <text evidence="2 9">Belongs to the RecN family.</text>
</comment>
<keyword evidence="6" id="KW-0067">ATP-binding</keyword>
<dbReference type="GO" id="GO:0006310">
    <property type="term" value="P:DNA recombination"/>
    <property type="evidence" value="ECO:0007669"/>
    <property type="project" value="InterPro"/>
</dbReference>
<dbReference type="GO" id="GO:0043590">
    <property type="term" value="C:bacterial nucleoid"/>
    <property type="evidence" value="ECO:0007669"/>
    <property type="project" value="TreeGrafter"/>
</dbReference>
<keyword evidence="7 9" id="KW-0234">DNA repair</keyword>
<dbReference type="EMBL" id="AGRW01000049">
    <property type="protein sequence ID" value="EIC01522.1"/>
    <property type="molecule type" value="Genomic_DNA"/>
</dbReference>
<reference evidence="12 13" key="1">
    <citation type="submission" date="2011-09" db="EMBL/GenBank/DDBJ databases">
        <title>The draft genome of Treponema saccharophilum DSM 2985.</title>
        <authorList>
            <consortium name="US DOE Joint Genome Institute (JGI-PGF)"/>
            <person name="Lucas S."/>
            <person name="Copeland A."/>
            <person name="Lapidus A."/>
            <person name="Glavina del Rio T."/>
            <person name="Dalin E."/>
            <person name="Tice H."/>
            <person name="Bruce D."/>
            <person name="Goodwin L."/>
            <person name="Pitluck S."/>
            <person name="Peters L."/>
            <person name="Kyrpides N."/>
            <person name="Mavromatis K."/>
            <person name="Ivanova N."/>
            <person name="Markowitz V."/>
            <person name="Cheng J.-F."/>
            <person name="Hugenholtz P."/>
            <person name="Woyke T."/>
            <person name="Wu D."/>
            <person name="Gronow S."/>
            <person name="Wellnitz S."/>
            <person name="Brambilla E."/>
            <person name="Klenk H.-P."/>
            <person name="Eisen J.A."/>
        </authorList>
    </citation>
    <scope>NUCLEOTIDE SEQUENCE [LARGE SCALE GENOMIC DNA]</scope>
    <source>
        <strain evidence="12 13">DSM 2985</strain>
    </source>
</reference>
<dbReference type="CDD" id="cd03241">
    <property type="entry name" value="ABC_RecN"/>
    <property type="match status" value="2"/>
</dbReference>
<evidence type="ECO:0000256" key="1">
    <source>
        <dbReference type="ARBA" id="ARBA00003618"/>
    </source>
</evidence>
<proteinExistence type="inferred from homology"/>
<name>H7ELI1_9SPIR</name>
<evidence type="ECO:0000256" key="2">
    <source>
        <dbReference type="ARBA" id="ARBA00009441"/>
    </source>
</evidence>
<dbReference type="PATRIC" id="fig|907348.3.peg.1770"/>
<dbReference type="FunFam" id="3.40.50.300:FF:000319">
    <property type="entry name" value="DNA repair protein RecN"/>
    <property type="match status" value="1"/>
</dbReference>
<dbReference type="OrthoDB" id="9806954at2"/>
<evidence type="ECO:0000256" key="7">
    <source>
        <dbReference type="ARBA" id="ARBA00023204"/>
    </source>
</evidence>
<dbReference type="AlphaFoldDB" id="H7ELI1"/>
<feature type="domain" description="RecF/RecN/SMC N-terminal" evidence="11">
    <location>
        <begin position="1"/>
        <end position="533"/>
    </location>
</feature>
<dbReference type="Gene3D" id="3.40.50.300">
    <property type="entry name" value="P-loop containing nucleotide triphosphate hydrolases"/>
    <property type="match status" value="2"/>
</dbReference>
<accession>H7ELI1</accession>
<dbReference type="PIRSF" id="PIRSF003128">
    <property type="entry name" value="RecN"/>
    <property type="match status" value="1"/>
</dbReference>
<keyword evidence="10" id="KW-0175">Coiled coil</keyword>
<protein>
    <recommendedName>
        <fullName evidence="3 9">DNA repair protein RecN</fullName>
    </recommendedName>
    <alternativeName>
        <fullName evidence="8 9">Recombination protein N</fullName>
    </alternativeName>
</protein>
<dbReference type="PANTHER" id="PTHR11059">
    <property type="entry name" value="DNA REPAIR PROTEIN RECN"/>
    <property type="match status" value="1"/>
</dbReference>
<dbReference type="InterPro" id="IPR003395">
    <property type="entry name" value="RecF/RecN/SMC_N"/>
</dbReference>
<dbReference type="InterPro" id="IPR027417">
    <property type="entry name" value="P-loop_NTPase"/>
</dbReference>
<dbReference type="STRING" id="907348.TresaDRAFT_1131"/>
<dbReference type="GO" id="GO:0005524">
    <property type="term" value="F:ATP binding"/>
    <property type="evidence" value="ECO:0007669"/>
    <property type="project" value="UniProtKB-KW"/>
</dbReference>
<evidence type="ECO:0000256" key="9">
    <source>
        <dbReference type="PIRNR" id="PIRNR003128"/>
    </source>
</evidence>
<dbReference type="GO" id="GO:0009432">
    <property type="term" value="P:SOS response"/>
    <property type="evidence" value="ECO:0007669"/>
    <property type="project" value="TreeGrafter"/>
</dbReference>
<evidence type="ECO:0000313" key="12">
    <source>
        <dbReference type="EMBL" id="EIC01522.1"/>
    </source>
</evidence>
<gene>
    <name evidence="12" type="ORF">TresaDRAFT_1131</name>
</gene>
<dbReference type="SUPFAM" id="SSF52540">
    <property type="entry name" value="P-loop containing nucleoside triphosphate hydrolases"/>
    <property type="match status" value="1"/>
</dbReference>
<evidence type="ECO:0000313" key="13">
    <source>
        <dbReference type="Proteomes" id="UP000003571"/>
    </source>
</evidence>
<keyword evidence="13" id="KW-1185">Reference proteome</keyword>
<organism evidence="12 13">
    <name type="scientific">Treponema saccharophilum DSM 2985</name>
    <dbReference type="NCBI Taxonomy" id="907348"/>
    <lineage>
        <taxon>Bacteria</taxon>
        <taxon>Pseudomonadati</taxon>
        <taxon>Spirochaetota</taxon>
        <taxon>Spirochaetia</taxon>
        <taxon>Spirochaetales</taxon>
        <taxon>Treponemataceae</taxon>
        <taxon>Treponema</taxon>
    </lineage>
</organism>
<evidence type="ECO:0000259" key="11">
    <source>
        <dbReference type="Pfam" id="PF02463"/>
    </source>
</evidence>
<dbReference type="Pfam" id="PF02463">
    <property type="entry name" value="SMC_N"/>
    <property type="match status" value="1"/>
</dbReference>
<dbReference type="GO" id="GO:0006281">
    <property type="term" value="P:DNA repair"/>
    <property type="evidence" value="ECO:0007669"/>
    <property type="project" value="UniProtKB-KW"/>
</dbReference>
<feature type="coiled-coil region" evidence="10">
    <location>
        <begin position="172"/>
        <end position="202"/>
    </location>
</feature>
<evidence type="ECO:0000256" key="6">
    <source>
        <dbReference type="ARBA" id="ARBA00022840"/>
    </source>
</evidence>
<keyword evidence="4" id="KW-0547">Nucleotide-binding</keyword>
<dbReference type="PANTHER" id="PTHR11059:SF0">
    <property type="entry name" value="DNA REPAIR PROTEIN RECN"/>
    <property type="match status" value="1"/>
</dbReference>
<comment type="caution">
    <text evidence="12">The sequence shown here is derived from an EMBL/GenBank/DDBJ whole genome shotgun (WGS) entry which is preliminary data.</text>
</comment>
<evidence type="ECO:0000256" key="3">
    <source>
        <dbReference type="ARBA" id="ARBA00021315"/>
    </source>
</evidence>
<dbReference type="NCBIfam" id="TIGR00634">
    <property type="entry name" value="recN"/>
    <property type="match status" value="1"/>
</dbReference>
<dbReference type="InterPro" id="IPR004604">
    <property type="entry name" value="DNA_recomb/repair_RecN"/>
</dbReference>
<dbReference type="RefSeq" id="WP_002704817.1">
    <property type="nucleotide sequence ID" value="NZ_AGRW01000049.1"/>
</dbReference>
<dbReference type="Proteomes" id="UP000003571">
    <property type="component" value="Unassembled WGS sequence"/>
</dbReference>